<evidence type="ECO:0000313" key="6">
    <source>
        <dbReference type="EMBL" id="AGK60396.1"/>
    </source>
</evidence>
<evidence type="ECO:0000256" key="4">
    <source>
        <dbReference type="SAM" id="MobiDB-lite"/>
    </source>
</evidence>
<feature type="domain" description="Calcineurin-like phosphoesterase" evidence="5">
    <location>
        <begin position="2"/>
        <end position="206"/>
    </location>
</feature>
<dbReference type="CDD" id="cd00840">
    <property type="entry name" value="MPP_Mre11_N"/>
    <property type="match status" value="1"/>
</dbReference>
<name>N0BIU6_9EURY</name>
<keyword evidence="3 6" id="KW-0269">Exonuclease</keyword>
<keyword evidence="1" id="KW-0540">Nuclease</keyword>
<dbReference type="InterPro" id="IPR029052">
    <property type="entry name" value="Metallo-depent_PP-like"/>
</dbReference>
<feature type="region of interest" description="Disordered" evidence="4">
    <location>
        <begin position="393"/>
        <end position="429"/>
    </location>
</feature>
<evidence type="ECO:0000256" key="2">
    <source>
        <dbReference type="ARBA" id="ARBA00022801"/>
    </source>
</evidence>
<dbReference type="eggNOG" id="arCOG00397">
    <property type="taxonomic scope" value="Archaea"/>
</dbReference>
<dbReference type="GeneID" id="15392013"/>
<dbReference type="RefSeq" id="WP_015589995.1">
    <property type="nucleotide sequence ID" value="NC_021169.1"/>
</dbReference>
<evidence type="ECO:0000256" key="1">
    <source>
        <dbReference type="ARBA" id="ARBA00022722"/>
    </source>
</evidence>
<dbReference type="SUPFAM" id="SSF56300">
    <property type="entry name" value="Metallo-dependent phosphatases"/>
    <property type="match status" value="1"/>
</dbReference>
<dbReference type="InterPro" id="IPR041796">
    <property type="entry name" value="Mre11_N"/>
</dbReference>
<dbReference type="HOGENOM" id="CLU_026621_5_1_2"/>
<dbReference type="InterPro" id="IPR050535">
    <property type="entry name" value="DNA_Repair-Maintenance_Comp"/>
</dbReference>
<dbReference type="PANTHER" id="PTHR30337">
    <property type="entry name" value="COMPONENT OF ATP-DEPENDENT DSDNA EXONUCLEASE"/>
    <property type="match status" value="1"/>
</dbReference>
<dbReference type="KEGG" id="ast:Asulf_00367"/>
<protein>
    <submittedName>
        <fullName evidence="6">DNA repair exonuclease</fullName>
    </submittedName>
</protein>
<dbReference type="Pfam" id="PF00149">
    <property type="entry name" value="Metallophos"/>
    <property type="match status" value="1"/>
</dbReference>
<feature type="compositionally biased region" description="Basic and acidic residues" evidence="4">
    <location>
        <begin position="393"/>
        <end position="410"/>
    </location>
</feature>
<dbReference type="EMBL" id="CP005290">
    <property type="protein sequence ID" value="AGK60396.1"/>
    <property type="molecule type" value="Genomic_DNA"/>
</dbReference>
<evidence type="ECO:0000256" key="3">
    <source>
        <dbReference type="ARBA" id="ARBA00022839"/>
    </source>
</evidence>
<dbReference type="PANTHER" id="PTHR30337:SF0">
    <property type="entry name" value="NUCLEASE SBCCD SUBUNIT D"/>
    <property type="match status" value="1"/>
</dbReference>
<organism evidence="6 7">
    <name type="scientific">Archaeoglobus sulfaticallidus PM70-1</name>
    <dbReference type="NCBI Taxonomy" id="387631"/>
    <lineage>
        <taxon>Archaea</taxon>
        <taxon>Methanobacteriati</taxon>
        <taxon>Methanobacteriota</taxon>
        <taxon>Archaeoglobi</taxon>
        <taxon>Archaeoglobales</taxon>
        <taxon>Archaeoglobaceae</taxon>
        <taxon>Archaeoglobus</taxon>
    </lineage>
</organism>
<reference evidence="6 7" key="1">
    <citation type="journal article" date="2013" name="Genome Announc.">
        <title>Complete Genome Sequence of the Thermophilic and Facultatively Chemolithoautotrophic Sulfate Reducer Archaeoglobus sulfaticallidus Strain PM70-1T.</title>
        <authorList>
            <person name="Stokke R."/>
            <person name="Hocking W.P."/>
            <person name="Steinsbu B.O."/>
            <person name="Steen I.H."/>
        </authorList>
    </citation>
    <scope>NUCLEOTIDE SEQUENCE [LARGE SCALE GENOMIC DNA]</scope>
    <source>
        <strain evidence="6">PM70-1</strain>
    </source>
</reference>
<evidence type="ECO:0000313" key="7">
    <source>
        <dbReference type="Proteomes" id="UP000013307"/>
    </source>
</evidence>
<keyword evidence="2" id="KW-0378">Hydrolase</keyword>
<dbReference type="Proteomes" id="UP000013307">
    <property type="component" value="Chromosome"/>
</dbReference>
<dbReference type="InterPro" id="IPR004843">
    <property type="entry name" value="Calcineurin-like_PHP"/>
</dbReference>
<dbReference type="OrthoDB" id="11638at2157"/>
<dbReference type="GO" id="GO:0004527">
    <property type="term" value="F:exonuclease activity"/>
    <property type="evidence" value="ECO:0007669"/>
    <property type="project" value="UniProtKB-KW"/>
</dbReference>
<dbReference type="AlphaFoldDB" id="N0BIU6"/>
<gene>
    <name evidence="6" type="ORF">Asulf_00367</name>
</gene>
<sequence>MIKFAHLADVHVGNRQYGSYERQMDFAQAFLNAIKFCVSEKVDFIIISGDLFHKKSEIDPLTLLQVKKVLEIPKKAEIPVIAVEGNHDSTYFRENYTWLDYLAGSDLLINLKPSFDDGLVVEEWDGEGAYIDLDGVRIYGMKYYGSLTERILDEYAKKIKRSGFTIFVSHIGVEGYVKNMYGCIGSSKLHRLRGRVDYIALGHVHKAFVEDDFIFNPGSLEICDISEVDYDRGVFIVEFDGEVRYSLRNEFYKPRDFLIAKYRFKDRSFDDFSKFLRERARNLNRPVVDLTIDVEREMRLKINEEEVRKIVERACNPLLTRIHWNVGGYFTPINLDGEARESIEKSVIKQLLENYSYGDISSEVLDLKRIFNSSFNLKMVDRMVEDILFESGKDDEKDYESKIEDDSKNEDSEEDSEVWDWRSAVSKGK</sequence>
<accession>N0BIU6</accession>
<dbReference type="STRING" id="387631.Asulf_00367"/>
<proteinExistence type="predicted"/>
<keyword evidence="7" id="KW-1185">Reference proteome</keyword>
<evidence type="ECO:0000259" key="5">
    <source>
        <dbReference type="Pfam" id="PF00149"/>
    </source>
</evidence>
<dbReference type="Gene3D" id="3.60.21.10">
    <property type="match status" value="1"/>
</dbReference>